<dbReference type="EMBL" id="JACIJJ010000003">
    <property type="protein sequence ID" value="MBB5698931.1"/>
    <property type="molecule type" value="Genomic_DNA"/>
</dbReference>
<evidence type="ECO:0000313" key="3">
    <source>
        <dbReference type="Proteomes" id="UP000557739"/>
    </source>
</evidence>
<keyword evidence="3" id="KW-1185">Reference proteome</keyword>
<dbReference type="RefSeq" id="WP_184028327.1">
    <property type="nucleotide sequence ID" value="NZ_JACIJJ010000003.1"/>
</dbReference>
<comment type="caution">
    <text evidence="2">The sequence shown here is derived from an EMBL/GenBank/DDBJ whole genome shotgun (WGS) entry which is preliminary data.</text>
</comment>
<sequence length="91" mass="9864">MKRFMLGFVALSCASSLAAQEVGPALDPGQLTGTLAQDHVRWSEARRADKSATRSARQASACSNLPSFRRQYGASHPKVVRLAKLCRKAGY</sequence>
<evidence type="ECO:0000313" key="2">
    <source>
        <dbReference type="EMBL" id="MBB5698931.1"/>
    </source>
</evidence>
<protein>
    <recommendedName>
        <fullName evidence="4">UrcA family protein</fullName>
    </recommendedName>
</protein>
<proteinExistence type="predicted"/>
<name>A0A7W9AR64_9SPHN</name>
<feature type="chain" id="PRO_5030819830" description="UrcA family protein" evidence="1">
    <location>
        <begin position="19"/>
        <end position="91"/>
    </location>
</feature>
<reference evidence="2 3" key="1">
    <citation type="submission" date="2020-08" db="EMBL/GenBank/DDBJ databases">
        <title>Genomic Encyclopedia of Type Strains, Phase IV (KMG-IV): sequencing the most valuable type-strain genomes for metagenomic binning, comparative biology and taxonomic classification.</title>
        <authorList>
            <person name="Goeker M."/>
        </authorList>
    </citation>
    <scope>NUCLEOTIDE SEQUENCE [LARGE SCALE GENOMIC DNA]</scope>
    <source>
        <strain evidence="2 3">DSM 27244</strain>
    </source>
</reference>
<keyword evidence="1" id="KW-0732">Signal</keyword>
<evidence type="ECO:0000256" key="1">
    <source>
        <dbReference type="SAM" id="SignalP"/>
    </source>
</evidence>
<accession>A0A7W9AR64</accession>
<feature type="signal peptide" evidence="1">
    <location>
        <begin position="1"/>
        <end position="18"/>
    </location>
</feature>
<gene>
    <name evidence="2" type="ORF">FHR19_002286</name>
</gene>
<organism evidence="2 3">
    <name type="scientific">Sphingomonas yantingensis</name>
    <dbReference type="NCBI Taxonomy" id="1241761"/>
    <lineage>
        <taxon>Bacteria</taxon>
        <taxon>Pseudomonadati</taxon>
        <taxon>Pseudomonadota</taxon>
        <taxon>Alphaproteobacteria</taxon>
        <taxon>Sphingomonadales</taxon>
        <taxon>Sphingomonadaceae</taxon>
        <taxon>Sphingomonas</taxon>
    </lineage>
</organism>
<dbReference type="Proteomes" id="UP000557739">
    <property type="component" value="Unassembled WGS sequence"/>
</dbReference>
<dbReference type="AlphaFoldDB" id="A0A7W9AR64"/>
<evidence type="ECO:0008006" key="4">
    <source>
        <dbReference type="Google" id="ProtNLM"/>
    </source>
</evidence>